<dbReference type="EMBL" id="JAWDJW010000830">
    <property type="protein sequence ID" value="KAK3079948.1"/>
    <property type="molecule type" value="Genomic_DNA"/>
</dbReference>
<organism evidence="1 2">
    <name type="scientific">Coniosporium uncinatum</name>
    <dbReference type="NCBI Taxonomy" id="93489"/>
    <lineage>
        <taxon>Eukaryota</taxon>
        <taxon>Fungi</taxon>
        <taxon>Dikarya</taxon>
        <taxon>Ascomycota</taxon>
        <taxon>Pezizomycotina</taxon>
        <taxon>Dothideomycetes</taxon>
        <taxon>Dothideomycetes incertae sedis</taxon>
        <taxon>Coniosporium</taxon>
    </lineage>
</organism>
<sequence length="93" mass="10084">MGSTYSKNQLKSAFHDSFSLSHETCKSGYAKADRLAHLLYDPARTPRKKVVKKTAGERVDGALERAAEEKLGAGHRSSRVGGIFRFMGGNGVS</sequence>
<comment type="caution">
    <text evidence="1">The sequence shown here is derived from an EMBL/GenBank/DDBJ whole genome shotgun (WGS) entry which is preliminary data.</text>
</comment>
<evidence type="ECO:0000313" key="1">
    <source>
        <dbReference type="EMBL" id="KAK3079948.1"/>
    </source>
</evidence>
<gene>
    <name evidence="1" type="ORF">LTS18_003524</name>
</gene>
<name>A0ACC3DTV6_9PEZI</name>
<keyword evidence="2" id="KW-1185">Reference proteome</keyword>
<proteinExistence type="predicted"/>
<reference evidence="1" key="1">
    <citation type="submission" date="2024-09" db="EMBL/GenBank/DDBJ databases">
        <title>Black Yeasts Isolated from many extreme environments.</title>
        <authorList>
            <person name="Coleine C."/>
            <person name="Stajich J.E."/>
            <person name="Selbmann L."/>
        </authorList>
    </citation>
    <scope>NUCLEOTIDE SEQUENCE</scope>
    <source>
        <strain evidence="1">CCFEE 5737</strain>
    </source>
</reference>
<accession>A0ACC3DTV6</accession>
<evidence type="ECO:0000313" key="2">
    <source>
        <dbReference type="Proteomes" id="UP001186974"/>
    </source>
</evidence>
<dbReference type="Proteomes" id="UP001186974">
    <property type="component" value="Unassembled WGS sequence"/>
</dbReference>
<protein>
    <submittedName>
        <fullName evidence="1">Uncharacterized protein</fullName>
    </submittedName>
</protein>